<comment type="caution">
    <text evidence="1">The sequence shown here is derived from an EMBL/GenBank/DDBJ whole genome shotgun (WGS) entry which is preliminary data.</text>
</comment>
<dbReference type="PANTHER" id="PTHR36503:SF1">
    <property type="entry name" value="BLR2520 PROTEIN"/>
    <property type="match status" value="1"/>
</dbReference>
<proteinExistence type="predicted"/>
<dbReference type="OrthoDB" id="4825162at2"/>
<evidence type="ECO:0000313" key="1">
    <source>
        <dbReference type="EMBL" id="PYC87898.1"/>
    </source>
</evidence>
<keyword evidence="2" id="KW-1185">Reference proteome</keyword>
<dbReference type="EMBL" id="PYBW01000010">
    <property type="protein sequence ID" value="PYC87898.1"/>
    <property type="molecule type" value="Genomic_DNA"/>
</dbReference>
<dbReference type="RefSeq" id="WP_110665069.1">
    <property type="nucleotide sequence ID" value="NZ_PYBW01000010.1"/>
</dbReference>
<dbReference type="InterPro" id="IPR029068">
    <property type="entry name" value="Glyas_Bleomycin-R_OHBP_Dase"/>
</dbReference>
<protein>
    <submittedName>
        <fullName evidence="1">Glyoxalase</fullName>
    </submittedName>
</protein>
<gene>
    <name evidence="1" type="ORF">C7C46_02335</name>
</gene>
<reference evidence="1 2" key="1">
    <citation type="submission" date="2018-03" db="EMBL/GenBank/DDBJ databases">
        <title>Bioinformatic expansion and discovery of thiopeptide antibiotics.</title>
        <authorList>
            <person name="Schwalen C.J."/>
            <person name="Hudson G.A."/>
            <person name="Mitchell D.A."/>
        </authorList>
    </citation>
    <scope>NUCLEOTIDE SEQUENCE [LARGE SCALE GENOMIC DNA]</scope>
    <source>
        <strain evidence="1 2">ATCC 21389</strain>
    </source>
</reference>
<dbReference type="AlphaFoldDB" id="A0A2V4NNM7"/>
<dbReference type="PANTHER" id="PTHR36503">
    <property type="entry name" value="BLR2520 PROTEIN"/>
    <property type="match status" value="1"/>
</dbReference>
<organism evidence="1 2">
    <name type="scientific">Streptomyces tateyamensis</name>
    <dbReference type="NCBI Taxonomy" id="565073"/>
    <lineage>
        <taxon>Bacteria</taxon>
        <taxon>Bacillati</taxon>
        <taxon>Actinomycetota</taxon>
        <taxon>Actinomycetes</taxon>
        <taxon>Kitasatosporales</taxon>
        <taxon>Streptomycetaceae</taxon>
        <taxon>Streptomyces</taxon>
    </lineage>
</organism>
<sequence>MTYIENVTLDVADETAAEEFYRAAFGLAPEQLRVRAAAEPSEGFRGYTLSLTVAQPGDADSFVASAVAAGATVVKPAAKSLWGYGAVLQAPDGALWKLATSAKKDKGPVTREIESMVLLLGVEDITASKKFYVEQGLTVGKSFAKTYVEFASGDSPVKLGLYRRKALAKDAGVPAAGAGSHRITIGGGTAGFTDLDGFAWQAAA</sequence>
<dbReference type="Gene3D" id="3.10.180.10">
    <property type="entry name" value="2,3-Dihydroxybiphenyl 1,2-Dioxygenase, domain 1"/>
    <property type="match status" value="2"/>
</dbReference>
<accession>A0A2V4NNM7</accession>
<evidence type="ECO:0000313" key="2">
    <source>
        <dbReference type="Proteomes" id="UP000248039"/>
    </source>
</evidence>
<dbReference type="SUPFAM" id="SSF54593">
    <property type="entry name" value="Glyoxalase/Bleomycin resistance protein/Dihydroxybiphenyl dioxygenase"/>
    <property type="match status" value="1"/>
</dbReference>
<dbReference type="Proteomes" id="UP000248039">
    <property type="component" value="Unassembled WGS sequence"/>
</dbReference>
<name>A0A2V4NNM7_9ACTN</name>